<sequence>MSLSQFLDVVLPSDTSLNMPSATDLHIDKAVANLLEPQQIEEFLFILNNVAQEKFSNSLSSLDEKSYLLCIEKAKRVDVYLVNYIVQQCLTAYYTHPSVLTKIGSGAVPPFPDGNSLESDDWLLLEDVYERGPIYRKVI</sequence>
<reference evidence="2 4" key="2">
    <citation type="submission" date="2023-10" db="EMBL/GenBank/DDBJ databases">
        <title>To unveil natural product biosynthetic capacity in Pseudoalteromonas.</title>
        <authorList>
            <person name="Wang J."/>
        </authorList>
    </citation>
    <scope>NUCLEOTIDE SEQUENCE [LARGE SCALE GENOMIC DNA]</scope>
    <source>
        <strain evidence="2 4">DSM 15914</strain>
    </source>
</reference>
<evidence type="ECO:0000313" key="4">
    <source>
        <dbReference type="Proteomes" id="UP001304419"/>
    </source>
</evidence>
<dbReference type="Proteomes" id="UP001304419">
    <property type="component" value="Chromosome 1"/>
</dbReference>
<dbReference type="EMBL" id="CP137578">
    <property type="protein sequence ID" value="WOX27629.1"/>
    <property type="molecule type" value="Genomic_DNA"/>
</dbReference>
<dbReference type="AlphaFoldDB" id="A0A8I2H3W5"/>
<reference evidence="1" key="1">
    <citation type="submission" date="2019-10" db="EMBL/GenBank/DDBJ databases">
        <authorList>
            <person name="Paulsen S."/>
        </authorList>
    </citation>
    <scope>NUCLEOTIDE SEQUENCE</scope>
    <source>
        <strain evidence="1">LMG 19692</strain>
    </source>
</reference>
<gene>
    <name evidence="1" type="ORF">F9Y85_00260</name>
    <name evidence="2" type="ORF">R5H13_13310</name>
</gene>
<evidence type="ECO:0000313" key="3">
    <source>
        <dbReference type="Proteomes" id="UP000646877"/>
    </source>
</evidence>
<keyword evidence="4" id="KW-1185">Reference proteome</keyword>
<dbReference type="RefSeq" id="WP_039496795.1">
    <property type="nucleotide sequence ID" value="NZ_CBCSDF010000003.1"/>
</dbReference>
<accession>A0A8I2H3W5</accession>
<evidence type="ECO:0000313" key="2">
    <source>
        <dbReference type="EMBL" id="WOX27629.1"/>
    </source>
</evidence>
<organism evidence="1 3">
    <name type="scientific">Pseudoalteromonas maricaloris</name>
    <dbReference type="NCBI Taxonomy" id="184924"/>
    <lineage>
        <taxon>Bacteria</taxon>
        <taxon>Pseudomonadati</taxon>
        <taxon>Pseudomonadota</taxon>
        <taxon>Gammaproteobacteria</taxon>
        <taxon>Alteromonadales</taxon>
        <taxon>Pseudoalteromonadaceae</taxon>
        <taxon>Pseudoalteromonas</taxon>
    </lineage>
</organism>
<name>A0A8I2H3W5_9GAMM</name>
<proteinExistence type="predicted"/>
<protein>
    <submittedName>
        <fullName evidence="1">Gluconate 2-dehydrogenase subunit 3 family protein</fullName>
    </submittedName>
</protein>
<dbReference type="EMBL" id="WEIA01000001">
    <property type="protein sequence ID" value="NLR19786.1"/>
    <property type="molecule type" value="Genomic_DNA"/>
</dbReference>
<evidence type="ECO:0000313" key="1">
    <source>
        <dbReference type="EMBL" id="NLR19786.1"/>
    </source>
</evidence>
<dbReference type="Proteomes" id="UP000646877">
    <property type="component" value="Unassembled WGS sequence"/>
</dbReference>